<sequence>MSPNHLFSDGLNHETSARGREINSQSMVVSKAFSIPQPANGMPVVSQRAEQLGGPVRSPSNLLGTVVSMDSSGDACLRWVSLR</sequence>
<evidence type="ECO:0000313" key="2">
    <source>
        <dbReference type="EMBL" id="QEG43266.1"/>
    </source>
</evidence>
<feature type="region of interest" description="Disordered" evidence="1">
    <location>
        <begin position="1"/>
        <end position="21"/>
    </location>
</feature>
<accession>A0A5B9R1H0</accession>
<dbReference type="Proteomes" id="UP000325286">
    <property type="component" value="Chromosome"/>
</dbReference>
<name>A0A5B9R1H0_9BACT</name>
<dbReference type="AlphaFoldDB" id="A0A5B9R1H0"/>
<evidence type="ECO:0000256" key="1">
    <source>
        <dbReference type="SAM" id="MobiDB-lite"/>
    </source>
</evidence>
<proteinExistence type="predicted"/>
<dbReference type="EMBL" id="CP042914">
    <property type="protein sequence ID" value="QEG43266.1"/>
    <property type="molecule type" value="Genomic_DNA"/>
</dbReference>
<organism evidence="2 3">
    <name type="scientific">Roseimaritima ulvae</name>
    <dbReference type="NCBI Taxonomy" id="980254"/>
    <lineage>
        <taxon>Bacteria</taxon>
        <taxon>Pseudomonadati</taxon>
        <taxon>Planctomycetota</taxon>
        <taxon>Planctomycetia</taxon>
        <taxon>Pirellulales</taxon>
        <taxon>Pirellulaceae</taxon>
        <taxon>Roseimaritima</taxon>
    </lineage>
</organism>
<feature type="compositionally biased region" description="Basic and acidic residues" evidence="1">
    <location>
        <begin position="11"/>
        <end position="21"/>
    </location>
</feature>
<dbReference type="KEGG" id="rul:UC8_53130"/>
<keyword evidence="3" id="KW-1185">Reference proteome</keyword>
<gene>
    <name evidence="2" type="ORF">UC8_53130</name>
</gene>
<protein>
    <submittedName>
        <fullName evidence="2">Uncharacterized protein</fullName>
    </submittedName>
</protein>
<evidence type="ECO:0000313" key="3">
    <source>
        <dbReference type="Proteomes" id="UP000325286"/>
    </source>
</evidence>
<reference evidence="2 3" key="1">
    <citation type="submission" date="2019-08" db="EMBL/GenBank/DDBJ databases">
        <title>Deep-cultivation of Planctomycetes and their phenomic and genomic characterization uncovers novel biology.</title>
        <authorList>
            <person name="Wiegand S."/>
            <person name="Jogler M."/>
            <person name="Boedeker C."/>
            <person name="Pinto D."/>
            <person name="Vollmers J."/>
            <person name="Rivas-Marin E."/>
            <person name="Kohn T."/>
            <person name="Peeters S.H."/>
            <person name="Heuer A."/>
            <person name="Rast P."/>
            <person name="Oberbeckmann S."/>
            <person name="Bunk B."/>
            <person name="Jeske O."/>
            <person name="Meyerdierks A."/>
            <person name="Storesund J.E."/>
            <person name="Kallscheuer N."/>
            <person name="Luecker S."/>
            <person name="Lage O.M."/>
            <person name="Pohl T."/>
            <person name="Merkel B.J."/>
            <person name="Hornburger P."/>
            <person name="Mueller R.-W."/>
            <person name="Bruemmer F."/>
            <person name="Labrenz M."/>
            <person name="Spormann A.M."/>
            <person name="Op den Camp H."/>
            <person name="Overmann J."/>
            <person name="Amann R."/>
            <person name="Jetten M.S.M."/>
            <person name="Mascher T."/>
            <person name="Medema M.H."/>
            <person name="Devos D.P."/>
            <person name="Kaster A.-K."/>
            <person name="Ovreas L."/>
            <person name="Rohde M."/>
            <person name="Galperin M.Y."/>
            <person name="Jogler C."/>
        </authorList>
    </citation>
    <scope>NUCLEOTIDE SEQUENCE [LARGE SCALE GENOMIC DNA]</scope>
    <source>
        <strain evidence="2 3">UC8</strain>
    </source>
</reference>